<feature type="transmembrane region" description="Helical" evidence="7">
    <location>
        <begin position="594"/>
        <end position="615"/>
    </location>
</feature>
<proteinExistence type="predicted"/>
<sequence>MADAQKQLDDTQKKIDDGSLESEARAKIEAGQADIDSNRQKLEGGQQQLQMAETLHLPLTPDMQEQKKQLEEGQKKLEEGQKELDAQKAKLEDGSLLKDAQKQVDDGRTELEKKRPELDAAKKELDRNQALLDMTSDAASISENGSAAIATVSFTDDIMAVSPEHLANTRDAFSSLEDHGVKVLYDTNLSGQRPEMGMTGEMIGIALALIILFVMLGTLIAAGLPILMAVIGVAGAMMGTLALSGVVDMTSTTPTLGSMLGLAVGIDYTLFILNRHRNNLAQGMDMKKSIALATGTSGGAVLFAGTTVIIALLALNVVGIPFLSVMGNAAAFAVFMAVAVAVTLSPAILSLVGRRIISKKRWADIDRRSALHTDDAETAEAAHVAATEKEERPTGWLKAILAKPVVTIIAVVLALGAVAIPVSDMRLGLPTGASQKEDTPAHQTYEAISENFGEGQNGTIIAAANLPDGTTEDQAKDLQVEVGQKLLEQNDVKAVIPALISKDNSTLLYQITPDAGPSEVSTENLVSNIRDLKLDTDDGEVTFGVTGQTAMNIDISENLAKVLPIYIAIVIGLSLLVLILVFRSIWVPLTATLGFLFSLAAAFGATTAVFQWGWAASLFGVTTPGPILSFLPIIAVGVLFGLAMDYQLFLVSSMREAYSHGRNGKKSVVVGYNHSARVVVAAALIMAGVFIGFVFAGDPMMASIGFALSAGVLFDAFVIRMTLIPALMYLLGDRAWWLPKWLDKILPDLDVEGTQLEREKH</sequence>
<dbReference type="Proteomes" id="UP000516421">
    <property type="component" value="Chromosome"/>
</dbReference>
<evidence type="ECO:0000259" key="8">
    <source>
        <dbReference type="PROSITE" id="PS50156"/>
    </source>
</evidence>
<dbReference type="EMBL" id="CP061538">
    <property type="protein sequence ID" value="QNV40927.1"/>
    <property type="molecule type" value="Genomic_DNA"/>
</dbReference>
<feature type="compositionally biased region" description="Basic and acidic residues" evidence="6">
    <location>
        <begin position="64"/>
        <end position="122"/>
    </location>
</feature>
<feature type="transmembrane region" description="Helical" evidence="7">
    <location>
        <begin position="329"/>
        <end position="352"/>
    </location>
</feature>
<keyword evidence="3 7" id="KW-0812">Transmembrane</keyword>
<dbReference type="SUPFAM" id="SSF82866">
    <property type="entry name" value="Multidrug efflux transporter AcrB transmembrane domain"/>
    <property type="match status" value="2"/>
</dbReference>
<organism evidence="9 10">
    <name type="scientific">Rothia amarae</name>
    <dbReference type="NCBI Taxonomy" id="169480"/>
    <lineage>
        <taxon>Bacteria</taxon>
        <taxon>Bacillati</taxon>
        <taxon>Actinomycetota</taxon>
        <taxon>Actinomycetes</taxon>
        <taxon>Micrococcales</taxon>
        <taxon>Micrococcaceae</taxon>
        <taxon>Rothia</taxon>
    </lineage>
</organism>
<dbReference type="GO" id="GO:0005886">
    <property type="term" value="C:plasma membrane"/>
    <property type="evidence" value="ECO:0007669"/>
    <property type="project" value="UniProtKB-SubCell"/>
</dbReference>
<feature type="transmembrane region" description="Helical" evidence="7">
    <location>
        <begin position="627"/>
        <end position="654"/>
    </location>
</feature>
<reference evidence="9 10" key="1">
    <citation type="submission" date="2020-09" db="EMBL/GenBank/DDBJ databases">
        <title>Investigation of environmental microbe.</title>
        <authorList>
            <person name="Ou Y."/>
            <person name="Kang Q."/>
        </authorList>
    </citation>
    <scope>NUCLEOTIDE SEQUENCE [LARGE SCALE GENOMIC DNA]</scope>
    <source>
        <strain evidence="9 10">KJZ-9</strain>
    </source>
</reference>
<feature type="compositionally biased region" description="Basic and acidic residues" evidence="6">
    <location>
        <begin position="1"/>
        <end position="28"/>
    </location>
</feature>
<dbReference type="PANTHER" id="PTHR33406">
    <property type="entry name" value="MEMBRANE PROTEIN MJ1562-RELATED"/>
    <property type="match status" value="1"/>
</dbReference>
<feature type="transmembrane region" description="Helical" evidence="7">
    <location>
        <begin position="702"/>
        <end position="731"/>
    </location>
</feature>
<dbReference type="InterPro" id="IPR000731">
    <property type="entry name" value="SSD"/>
</dbReference>
<feature type="transmembrane region" description="Helical" evidence="7">
    <location>
        <begin position="203"/>
        <end position="236"/>
    </location>
</feature>
<feature type="transmembrane region" description="Helical" evidence="7">
    <location>
        <begin position="675"/>
        <end position="696"/>
    </location>
</feature>
<evidence type="ECO:0000256" key="7">
    <source>
        <dbReference type="SAM" id="Phobius"/>
    </source>
</evidence>
<protein>
    <submittedName>
        <fullName evidence="9">MMPL family transporter</fullName>
    </submittedName>
</protein>
<dbReference type="AlphaFoldDB" id="A0A7H2BMN1"/>
<accession>A0A7H2BMN1</accession>
<name>A0A7H2BMN1_9MICC</name>
<dbReference type="InterPro" id="IPR004869">
    <property type="entry name" value="MMPL_dom"/>
</dbReference>
<evidence type="ECO:0000256" key="1">
    <source>
        <dbReference type="ARBA" id="ARBA00004651"/>
    </source>
</evidence>
<dbReference type="Pfam" id="PF03176">
    <property type="entry name" value="MMPL"/>
    <property type="match status" value="2"/>
</dbReference>
<keyword evidence="5 7" id="KW-0472">Membrane</keyword>
<dbReference type="KEGG" id="rama:IDM48_02360"/>
<gene>
    <name evidence="9" type="ORF">IDM48_02360</name>
</gene>
<evidence type="ECO:0000256" key="2">
    <source>
        <dbReference type="ARBA" id="ARBA00022475"/>
    </source>
</evidence>
<feature type="domain" description="SSD" evidence="8">
    <location>
        <begin position="260"/>
        <end position="351"/>
    </location>
</feature>
<feature type="transmembrane region" description="Helical" evidence="7">
    <location>
        <begin position="295"/>
        <end position="323"/>
    </location>
</feature>
<keyword evidence="4 7" id="KW-1133">Transmembrane helix</keyword>
<evidence type="ECO:0000313" key="10">
    <source>
        <dbReference type="Proteomes" id="UP000516421"/>
    </source>
</evidence>
<keyword evidence="10" id="KW-1185">Reference proteome</keyword>
<feature type="transmembrane region" description="Helical" evidence="7">
    <location>
        <begin position="256"/>
        <end position="274"/>
    </location>
</feature>
<evidence type="ECO:0000256" key="5">
    <source>
        <dbReference type="ARBA" id="ARBA00023136"/>
    </source>
</evidence>
<evidence type="ECO:0000256" key="4">
    <source>
        <dbReference type="ARBA" id="ARBA00022989"/>
    </source>
</evidence>
<comment type="subcellular location">
    <subcellularLocation>
        <location evidence="1">Cell membrane</location>
        <topology evidence="1">Multi-pass membrane protein</topology>
    </subcellularLocation>
</comment>
<dbReference type="Gene3D" id="1.20.1640.10">
    <property type="entry name" value="Multidrug efflux transporter AcrB transmembrane domain"/>
    <property type="match status" value="2"/>
</dbReference>
<evidence type="ECO:0000313" key="9">
    <source>
        <dbReference type="EMBL" id="QNV40927.1"/>
    </source>
</evidence>
<keyword evidence="2" id="KW-1003">Cell membrane</keyword>
<dbReference type="InterPro" id="IPR050545">
    <property type="entry name" value="Mycobact_MmpL"/>
</dbReference>
<feature type="transmembrane region" description="Helical" evidence="7">
    <location>
        <begin position="400"/>
        <end position="420"/>
    </location>
</feature>
<feature type="region of interest" description="Disordered" evidence="6">
    <location>
        <begin position="1"/>
        <end position="122"/>
    </location>
</feature>
<feature type="transmembrane region" description="Helical" evidence="7">
    <location>
        <begin position="563"/>
        <end position="582"/>
    </location>
</feature>
<dbReference type="PANTHER" id="PTHR33406:SF13">
    <property type="entry name" value="MEMBRANE PROTEIN YDFJ"/>
    <property type="match status" value="1"/>
</dbReference>
<evidence type="ECO:0000256" key="6">
    <source>
        <dbReference type="SAM" id="MobiDB-lite"/>
    </source>
</evidence>
<evidence type="ECO:0000256" key="3">
    <source>
        <dbReference type="ARBA" id="ARBA00022692"/>
    </source>
</evidence>
<dbReference type="PROSITE" id="PS50156">
    <property type="entry name" value="SSD"/>
    <property type="match status" value="1"/>
</dbReference>